<dbReference type="GO" id="GO:0016787">
    <property type="term" value="F:hydrolase activity"/>
    <property type="evidence" value="ECO:0007669"/>
    <property type="project" value="UniProtKB-KW"/>
</dbReference>
<evidence type="ECO:0000256" key="3">
    <source>
        <dbReference type="ARBA" id="ARBA00023295"/>
    </source>
</evidence>
<dbReference type="PROSITE" id="PS51904">
    <property type="entry name" value="GLYCOSYL_HYDROL_F25_2"/>
    <property type="match status" value="1"/>
</dbReference>
<reference evidence="5" key="1">
    <citation type="journal article" date="2019" name="Int. J. Syst. Evol. Microbiol.">
        <title>The Global Catalogue of Microorganisms (GCM) 10K type strain sequencing project: providing services to taxonomists for standard genome sequencing and annotation.</title>
        <authorList>
            <consortium name="The Broad Institute Genomics Platform"/>
            <consortium name="The Broad Institute Genome Sequencing Center for Infectious Disease"/>
            <person name="Wu L."/>
            <person name="Ma J."/>
        </authorList>
    </citation>
    <scope>NUCLEOTIDE SEQUENCE [LARGE SCALE GENOMIC DNA]</scope>
    <source>
        <strain evidence="5">CGMCC 4.7643</strain>
    </source>
</reference>
<keyword evidence="2 4" id="KW-0378">Hydrolase</keyword>
<dbReference type="InterPro" id="IPR017853">
    <property type="entry name" value="GH"/>
</dbReference>
<evidence type="ECO:0000313" key="5">
    <source>
        <dbReference type="Proteomes" id="UP001597419"/>
    </source>
</evidence>
<name>A0ABW5GAX9_9PSEU</name>
<gene>
    <name evidence="4" type="ORF">ACFSYJ_08775</name>
</gene>
<dbReference type="SUPFAM" id="SSF51445">
    <property type="entry name" value="(Trans)glycosidases"/>
    <property type="match status" value="1"/>
</dbReference>
<proteinExistence type="inferred from homology"/>
<dbReference type="Pfam" id="PF01183">
    <property type="entry name" value="Glyco_hydro_25"/>
    <property type="match status" value="1"/>
</dbReference>
<evidence type="ECO:0000313" key="4">
    <source>
        <dbReference type="EMBL" id="MFD2458692.1"/>
    </source>
</evidence>
<organism evidence="4 5">
    <name type="scientific">Amycolatopsis samaneae</name>
    <dbReference type="NCBI Taxonomy" id="664691"/>
    <lineage>
        <taxon>Bacteria</taxon>
        <taxon>Bacillati</taxon>
        <taxon>Actinomycetota</taxon>
        <taxon>Actinomycetes</taxon>
        <taxon>Pseudonocardiales</taxon>
        <taxon>Pseudonocardiaceae</taxon>
        <taxon>Amycolatopsis</taxon>
    </lineage>
</organism>
<dbReference type="InterPro" id="IPR002053">
    <property type="entry name" value="Glyco_hydro_25"/>
</dbReference>
<protein>
    <submittedName>
        <fullName evidence="4">Glycoside hydrolase family 25 protein</fullName>
    </submittedName>
</protein>
<evidence type="ECO:0000256" key="1">
    <source>
        <dbReference type="ARBA" id="ARBA00010646"/>
    </source>
</evidence>
<dbReference type="Proteomes" id="UP001597419">
    <property type="component" value="Unassembled WGS sequence"/>
</dbReference>
<comment type="caution">
    <text evidence="4">The sequence shown here is derived from an EMBL/GenBank/DDBJ whole genome shotgun (WGS) entry which is preliminary data.</text>
</comment>
<accession>A0ABW5GAX9</accession>
<dbReference type="InterPro" id="IPR018077">
    <property type="entry name" value="Glyco_hydro_fam25_subgr"/>
</dbReference>
<dbReference type="SMART" id="SM00641">
    <property type="entry name" value="Glyco_25"/>
    <property type="match status" value="1"/>
</dbReference>
<dbReference type="PANTHER" id="PTHR34135">
    <property type="entry name" value="LYSOZYME"/>
    <property type="match status" value="1"/>
</dbReference>
<comment type="similarity">
    <text evidence="1">Belongs to the glycosyl hydrolase 25 family.</text>
</comment>
<keyword evidence="5" id="KW-1185">Reference proteome</keyword>
<dbReference type="PANTHER" id="PTHR34135:SF2">
    <property type="entry name" value="LYSOZYME"/>
    <property type="match status" value="1"/>
</dbReference>
<dbReference type="Gene3D" id="3.20.20.80">
    <property type="entry name" value="Glycosidases"/>
    <property type="match status" value="1"/>
</dbReference>
<dbReference type="RefSeq" id="WP_378273076.1">
    <property type="nucleotide sequence ID" value="NZ_JBHUKU010000004.1"/>
</dbReference>
<evidence type="ECO:0000256" key="2">
    <source>
        <dbReference type="ARBA" id="ARBA00022801"/>
    </source>
</evidence>
<dbReference type="EMBL" id="JBHUKU010000004">
    <property type="protein sequence ID" value="MFD2458692.1"/>
    <property type="molecule type" value="Genomic_DNA"/>
</dbReference>
<sequence length="310" mass="32937">MDVSNWNPVTDWRAVRGNGVSFCSFKLTEGTGFTDTTSPGRVPLARAAGIIPGGYHFARPGDVAGQAARFAGQLRATGLLDAGALAPMLDVEAAGLRANANGFVRDFIRHLRAETGVRRVLVYANASWYSQVLRPDEWADDDVWLWVAHYNGDPGRPGWAHPRLALHQHTQNGTVPGIPGFVDRNATVGGHTLAQLILGGASPSPNPLEDTSMLAPAGTDEHADIIVKDRTRLYVACSWGQTVDVSAILFYGDTNPDGSAHGVGGGYNGFERGEVWRFDPNRPGPVEVPAGAAMATVRYTAAHSFGLGAA</sequence>
<dbReference type="CDD" id="cd00599">
    <property type="entry name" value="GH25_muramidase"/>
    <property type="match status" value="1"/>
</dbReference>
<keyword evidence="3" id="KW-0326">Glycosidase</keyword>